<sequence length="493" mass="55983">MSVVFKNVEISKNNFTILSDFNFQSENNENLVVLGESGSGKSTFLDAIAGSVFPSKGKIEKDKSKKIVSVNRDYSFHRLVGPVYQYYQQRFNSQDAELGPTVYEVLQNQVVPIGTINENSVETKLPLYSEDWLALIVQKLKLEHLLHQKLTSLSNGETRRTLIASALLKKPDILLLDNPFTGLDIKSRAELKLLLSDFTETQIILVANAHDIPEKFEKALFLEKGRVLFSGKLTDFVPKSSKSYSIDGEVLKKIESLSIRQFDSFETAIKINDGHVKYGSKLVLQDINWEVKNGEKWALMGSNGSGKSSLLSLITGDNPQCYQNQLFLFDKKRGSGESIWDLKKKMGFVSPELHLYFNKNCTVWKVVASGFFDSAGLFQKLTEQQMELTELYLRLVNLAEVKDRKLNQLSFGQQRLVFLARALVKNPALLILDEPCQGLDYNQMVFFRTVLNEIAVHQNKTLVFVTHYEDEIPACVNMRLDLFEGRELEPKRV</sequence>
<dbReference type="Gene3D" id="3.40.50.300">
    <property type="entry name" value="P-loop containing nucleotide triphosphate hydrolases"/>
    <property type="match status" value="2"/>
</dbReference>
<protein>
    <submittedName>
        <fullName evidence="5">ATP-binding cassette domain-containing protein</fullName>
    </submittedName>
</protein>
<dbReference type="PROSITE" id="PS50893">
    <property type="entry name" value="ABC_TRANSPORTER_2"/>
    <property type="match status" value="2"/>
</dbReference>
<keyword evidence="6" id="KW-1185">Reference proteome</keyword>
<dbReference type="Proteomes" id="UP001204144">
    <property type="component" value="Unassembled WGS sequence"/>
</dbReference>
<evidence type="ECO:0000256" key="2">
    <source>
        <dbReference type="ARBA" id="ARBA00022741"/>
    </source>
</evidence>
<comment type="caution">
    <text evidence="5">The sequence shown here is derived from an EMBL/GenBank/DDBJ whole genome shotgun (WGS) entry which is preliminary data.</text>
</comment>
<evidence type="ECO:0000256" key="1">
    <source>
        <dbReference type="ARBA" id="ARBA00022448"/>
    </source>
</evidence>
<name>A0AAE3KXU3_9BACT</name>
<gene>
    <name evidence="5" type="ORF">EGI31_22805</name>
</gene>
<dbReference type="EMBL" id="RJUF01000192">
    <property type="protein sequence ID" value="MCP9765775.1"/>
    <property type="molecule type" value="Genomic_DNA"/>
</dbReference>
<dbReference type="PROSITE" id="PS00675">
    <property type="entry name" value="SIGMA54_INTERACT_1"/>
    <property type="match status" value="1"/>
</dbReference>
<keyword evidence="1" id="KW-0813">Transport</keyword>
<dbReference type="InterPro" id="IPR003439">
    <property type="entry name" value="ABC_transporter-like_ATP-bd"/>
</dbReference>
<dbReference type="PANTHER" id="PTHR42734">
    <property type="entry name" value="METAL TRANSPORT SYSTEM ATP-BINDING PROTEIN TM_0124-RELATED"/>
    <property type="match status" value="1"/>
</dbReference>
<dbReference type="AlphaFoldDB" id="A0AAE3KXU3"/>
<keyword evidence="2" id="KW-0547">Nucleotide-binding</keyword>
<dbReference type="InterPro" id="IPR003593">
    <property type="entry name" value="AAA+_ATPase"/>
</dbReference>
<dbReference type="InterPro" id="IPR027417">
    <property type="entry name" value="P-loop_NTPase"/>
</dbReference>
<evidence type="ECO:0000313" key="6">
    <source>
        <dbReference type="Proteomes" id="UP001204144"/>
    </source>
</evidence>
<evidence type="ECO:0000256" key="3">
    <source>
        <dbReference type="ARBA" id="ARBA00022840"/>
    </source>
</evidence>
<dbReference type="SUPFAM" id="SSF52540">
    <property type="entry name" value="P-loop containing nucleoside triphosphate hydrolases"/>
    <property type="match status" value="2"/>
</dbReference>
<evidence type="ECO:0000259" key="4">
    <source>
        <dbReference type="PROSITE" id="PS50893"/>
    </source>
</evidence>
<dbReference type="GO" id="GO:0005524">
    <property type="term" value="F:ATP binding"/>
    <property type="evidence" value="ECO:0007669"/>
    <property type="project" value="UniProtKB-KW"/>
</dbReference>
<proteinExistence type="predicted"/>
<dbReference type="InterPro" id="IPR025662">
    <property type="entry name" value="Sigma_54_int_dom_ATP-bd_1"/>
</dbReference>
<feature type="domain" description="ABC transporter" evidence="4">
    <location>
        <begin position="3"/>
        <end position="249"/>
    </location>
</feature>
<dbReference type="InterPro" id="IPR050153">
    <property type="entry name" value="Metal_Ion_Import_ABC"/>
</dbReference>
<keyword evidence="3 5" id="KW-0067">ATP-binding</keyword>
<feature type="domain" description="ABC transporter" evidence="4">
    <location>
        <begin position="269"/>
        <end position="493"/>
    </location>
</feature>
<dbReference type="PROSITE" id="PS00211">
    <property type="entry name" value="ABC_TRANSPORTER_1"/>
    <property type="match status" value="1"/>
</dbReference>
<dbReference type="SMART" id="SM00382">
    <property type="entry name" value="AAA"/>
    <property type="match status" value="2"/>
</dbReference>
<dbReference type="Pfam" id="PF00005">
    <property type="entry name" value="ABC_tran"/>
    <property type="match status" value="2"/>
</dbReference>
<reference evidence="5 6" key="1">
    <citation type="submission" date="2018-11" db="EMBL/GenBank/DDBJ databases">
        <title>Novel bacteria species description.</title>
        <authorList>
            <person name="Han J.-H."/>
        </authorList>
    </citation>
    <scope>NUCLEOTIDE SEQUENCE [LARGE SCALE GENOMIC DNA]</scope>
    <source>
        <strain evidence="5 6">KCTC23259</strain>
    </source>
</reference>
<organism evidence="5 6">
    <name type="scientific">Lacihabitans soyangensis</name>
    <dbReference type="NCBI Taxonomy" id="869394"/>
    <lineage>
        <taxon>Bacteria</taxon>
        <taxon>Pseudomonadati</taxon>
        <taxon>Bacteroidota</taxon>
        <taxon>Cytophagia</taxon>
        <taxon>Cytophagales</taxon>
        <taxon>Leadbetterellaceae</taxon>
        <taxon>Lacihabitans</taxon>
    </lineage>
</organism>
<dbReference type="GO" id="GO:0016887">
    <property type="term" value="F:ATP hydrolysis activity"/>
    <property type="evidence" value="ECO:0007669"/>
    <property type="project" value="InterPro"/>
</dbReference>
<evidence type="ECO:0000313" key="5">
    <source>
        <dbReference type="EMBL" id="MCP9765775.1"/>
    </source>
</evidence>
<accession>A0AAE3KXU3</accession>
<dbReference type="RefSeq" id="WP_255039483.1">
    <property type="nucleotide sequence ID" value="NZ_RJUF01000192.1"/>
</dbReference>
<dbReference type="InterPro" id="IPR017871">
    <property type="entry name" value="ABC_transporter-like_CS"/>
</dbReference>